<proteinExistence type="predicted"/>
<dbReference type="Gene3D" id="3.30.160.60">
    <property type="entry name" value="Classic Zinc Finger"/>
    <property type="match status" value="1"/>
</dbReference>
<dbReference type="InterPro" id="IPR036236">
    <property type="entry name" value="Znf_C2H2_sf"/>
</dbReference>
<evidence type="ECO:0000259" key="8">
    <source>
        <dbReference type="PROSITE" id="PS50157"/>
    </source>
</evidence>
<dbReference type="PROSITE" id="PS50157">
    <property type="entry name" value="ZINC_FINGER_C2H2_2"/>
    <property type="match status" value="1"/>
</dbReference>
<comment type="subcellular location">
    <subcellularLocation>
        <location evidence="1">Nucleus</location>
    </subcellularLocation>
</comment>
<dbReference type="PANTHER" id="PTHR24406">
    <property type="entry name" value="TRANSCRIPTIONAL REPRESSOR CTCFL-RELATED"/>
    <property type="match status" value="1"/>
</dbReference>
<dbReference type="Proteomes" id="UP001162164">
    <property type="component" value="Unassembled WGS sequence"/>
</dbReference>
<feature type="domain" description="C2H2-type" evidence="8">
    <location>
        <begin position="130"/>
        <end position="157"/>
    </location>
</feature>
<dbReference type="EMBL" id="JAPWTJ010000121">
    <property type="protein sequence ID" value="KAJ8982472.1"/>
    <property type="molecule type" value="Genomic_DNA"/>
</dbReference>
<evidence type="ECO:0000256" key="1">
    <source>
        <dbReference type="ARBA" id="ARBA00004123"/>
    </source>
</evidence>
<keyword evidence="5" id="KW-0862">Zinc</keyword>
<keyword evidence="6" id="KW-0539">Nucleus</keyword>
<dbReference type="PROSITE" id="PS00028">
    <property type="entry name" value="ZINC_FINGER_C2H2_1"/>
    <property type="match status" value="1"/>
</dbReference>
<evidence type="ECO:0000256" key="5">
    <source>
        <dbReference type="ARBA" id="ARBA00022833"/>
    </source>
</evidence>
<comment type="caution">
    <text evidence="9">The sequence shown here is derived from an EMBL/GenBank/DDBJ whole genome shotgun (WGS) entry which is preliminary data.</text>
</comment>
<reference evidence="9" key="1">
    <citation type="journal article" date="2023" name="Insect Mol. Biol.">
        <title>Genome sequencing provides insights into the evolution of gene families encoding plant cell wall-degrading enzymes in longhorned beetles.</title>
        <authorList>
            <person name="Shin N.R."/>
            <person name="Okamura Y."/>
            <person name="Kirsch R."/>
            <person name="Pauchet Y."/>
        </authorList>
    </citation>
    <scope>NUCLEOTIDE SEQUENCE</scope>
    <source>
        <strain evidence="9">MMC_N1</strain>
    </source>
</reference>
<dbReference type="InterPro" id="IPR050888">
    <property type="entry name" value="ZnF_C2H2-type_TF"/>
</dbReference>
<keyword evidence="2" id="KW-0479">Metal-binding</keyword>
<sequence length="188" mass="22108">MFEMCLAIPHFQVFNQLLVIFSLCQRQSLQDLTNFQKFVFIYVHAPHITSIIVTFLRESKNAGLIAPKLNQFYQHLRQQLKVHYKMTKYSQLNSTIIYDLCSDTRVCGQKLMTPGSLYNHMRRHNNRASFMCRFCAKLFLTAGQLNVHERIHTQQKDFVCDVCGKRILSPTEFNNPQFYAYGHKAIFM</sequence>
<protein>
    <recommendedName>
        <fullName evidence="8">C2H2-type domain-containing protein</fullName>
    </recommendedName>
</protein>
<evidence type="ECO:0000256" key="2">
    <source>
        <dbReference type="ARBA" id="ARBA00022723"/>
    </source>
</evidence>
<evidence type="ECO:0000256" key="3">
    <source>
        <dbReference type="ARBA" id="ARBA00022737"/>
    </source>
</evidence>
<keyword evidence="3" id="KW-0677">Repeat</keyword>
<dbReference type="SUPFAM" id="SSF57667">
    <property type="entry name" value="beta-beta-alpha zinc fingers"/>
    <property type="match status" value="1"/>
</dbReference>
<evidence type="ECO:0000313" key="10">
    <source>
        <dbReference type="Proteomes" id="UP001162164"/>
    </source>
</evidence>
<evidence type="ECO:0000256" key="7">
    <source>
        <dbReference type="PROSITE-ProRule" id="PRU00042"/>
    </source>
</evidence>
<evidence type="ECO:0000256" key="4">
    <source>
        <dbReference type="ARBA" id="ARBA00022771"/>
    </source>
</evidence>
<evidence type="ECO:0000256" key="6">
    <source>
        <dbReference type="ARBA" id="ARBA00023242"/>
    </source>
</evidence>
<gene>
    <name evidence="9" type="ORF">NQ317_005108</name>
</gene>
<name>A0ABQ9JXL2_9CUCU</name>
<dbReference type="SMART" id="SM00355">
    <property type="entry name" value="ZnF_C2H2"/>
    <property type="match status" value="2"/>
</dbReference>
<keyword evidence="10" id="KW-1185">Reference proteome</keyword>
<dbReference type="InterPro" id="IPR013087">
    <property type="entry name" value="Znf_C2H2_type"/>
</dbReference>
<accession>A0ABQ9JXL2</accession>
<keyword evidence="4 7" id="KW-0863">Zinc-finger</keyword>
<organism evidence="9 10">
    <name type="scientific">Molorchus minor</name>
    <dbReference type="NCBI Taxonomy" id="1323400"/>
    <lineage>
        <taxon>Eukaryota</taxon>
        <taxon>Metazoa</taxon>
        <taxon>Ecdysozoa</taxon>
        <taxon>Arthropoda</taxon>
        <taxon>Hexapoda</taxon>
        <taxon>Insecta</taxon>
        <taxon>Pterygota</taxon>
        <taxon>Neoptera</taxon>
        <taxon>Endopterygota</taxon>
        <taxon>Coleoptera</taxon>
        <taxon>Polyphaga</taxon>
        <taxon>Cucujiformia</taxon>
        <taxon>Chrysomeloidea</taxon>
        <taxon>Cerambycidae</taxon>
        <taxon>Lamiinae</taxon>
        <taxon>Monochamini</taxon>
        <taxon>Molorchus</taxon>
    </lineage>
</organism>
<evidence type="ECO:0000313" key="9">
    <source>
        <dbReference type="EMBL" id="KAJ8982472.1"/>
    </source>
</evidence>